<dbReference type="InterPro" id="IPR053790">
    <property type="entry name" value="P5CR-like_CS"/>
</dbReference>
<dbReference type="InterPro" id="IPR036291">
    <property type="entry name" value="NAD(P)-bd_dom_sf"/>
</dbReference>
<dbReference type="Proteomes" id="UP001596098">
    <property type="component" value="Unassembled WGS sequence"/>
</dbReference>
<evidence type="ECO:0000256" key="1">
    <source>
        <dbReference type="ARBA" id="ARBA00005525"/>
    </source>
</evidence>
<evidence type="ECO:0000256" key="4">
    <source>
        <dbReference type="HAMAP-Rule" id="MF_01925"/>
    </source>
</evidence>
<proteinExistence type="inferred from homology"/>
<dbReference type="SUPFAM" id="SSF51735">
    <property type="entry name" value="NAD(P)-binding Rossmann-fold domains"/>
    <property type="match status" value="1"/>
</dbReference>
<dbReference type="SUPFAM" id="SSF48179">
    <property type="entry name" value="6-phosphogluconate dehydrogenase C-terminal domain-like"/>
    <property type="match status" value="1"/>
</dbReference>
<dbReference type="EMBL" id="JBHSQI010000005">
    <property type="protein sequence ID" value="MFC6153994.1"/>
    <property type="molecule type" value="Genomic_DNA"/>
</dbReference>
<accession>A0ABW1QWS7</accession>
<evidence type="ECO:0000256" key="3">
    <source>
        <dbReference type="ARBA" id="ARBA00023002"/>
    </source>
</evidence>
<evidence type="ECO:0000313" key="10">
    <source>
        <dbReference type="Proteomes" id="UP001596098"/>
    </source>
</evidence>
<evidence type="ECO:0000256" key="2">
    <source>
        <dbReference type="ARBA" id="ARBA00022857"/>
    </source>
</evidence>
<dbReference type="GO" id="GO:0004735">
    <property type="term" value="F:pyrroline-5-carboxylate reductase activity"/>
    <property type="evidence" value="ECO:0007669"/>
    <property type="project" value="UniProtKB-EC"/>
</dbReference>
<keyword evidence="10" id="KW-1185">Reference proteome</keyword>
<dbReference type="Pfam" id="PF03807">
    <property type="entry name" value="F420_oxidored"/>
    <property type="match status" value="1"/>
</dbReference>
<gene>
    <name evidence="4 9" type="primary">proC</name>
    <name evidence="9" type="ORF">ACFPWU_10025</name>
</gene>
<comment type="function">
    <text evidence="4">Catalyzes the reduction of 1-pyrroline-5-carboxylate (PCA) to L-proline.</text>
</comment>
<dbReference type="Gene3D" id="1.10.3730.10">
    <property type="entry name" value="ProC C-terminal domain-like"/>
    <property type="match status" value="1"/>
</dbReference>
<dbReference type="PIRSF" id="PIRSF000193">
    <property type="entry name" value="Pyrrol-5-carb_rd"/>
    <property type="match status" value="1"/>
</dbReference>
<evidence type="ECO:0000259" key="8">
    <source>
        <dbReference type="Pfam" id="PF14748"/>
    </source>
</evidence>
<dbReference type="InterPro" id="IPR008927">
    <property type="entry name" value="6-PGluconate_DH-like_C_sf"/>
</dbReference>
<dbReference type="PANTHER" id="PTHR11645">
    <property type="entry name" value="PYRROLINE-5-CARBOXYLATE REDUCTASE"/>
    <property type="match status" value="1"/>
</dbReference>
<dbReference type="EC" id="1.5.1.2" evidence="4 5"/>
<dbReference type="PROSITE" id="PS00521">
    <property type="entry name" value="P5CR"/>
    <property type="match status" value="1"/>
</dbReference>
<dbReference type="HAMAP" id="MF_01925">
    <property type="entry name" value="P5C_reductase"/>
    <property type="match status" value="1"/>
</dbReference>
<comment type="catalytic activity">
    <reaction evidence="4 6">
        <text>L-proline + NADP(+) = (S)-1-pyrroline-5-carboxylate + NADPH + 2 H(+)</text>
        <dbReference type="Rhea" id="RHEA:14109"/>
        <dbReference type="ChEBI" id="CHEBI:15378"/>
        <dbReference type="ChEBI" id="CHEBI:17388"/>
        <dbReference type="ChEBI" id="CHEBI:57783"/>
        <dbReference type="ChEBI" id="CHEBI:58349"/>
        <dbReference type="ChEBI" id="CHEBI:60039"/>
        <dbReference type="EC" id="1.5.1.2"/>
    </reaction>
</comment>
<dbReference type="PANTHER" id="PTHR11645:SF0">
    <property type="entry name" value="PYRROLINE-5-CARBOXYLATE REDUCTASE 3"/>
    <property type="match status" value="1"/>
</dbReference>
<evidence type="ECO:0000259" key="7">
    <source>
        <dbReference type="Pfam" id="PF03807"/>
    </source>
</evidence>
<name>A0ABW1QWS7_9ACTN</name>
<sequence>MTKTVLVGAGAMGEAILAGLLKSGRPADSLVVVEKRAERAAELVAAHGVTVSDDLGVVAGAEQVLLAVKPQDIFAVLDEIAPSLAAGQTVISIAAGVTIASIEARVPAGVAVVRVMPNTPALVSEGISALSGGLAATGAQVAAAEELMSACGTVVVVPEKQMDAVTAVSGSGPAYVFYVIDAMVEAGVHLGLPRPTAHQLAVQTVLGSAVMARDTGTHPAVLREQVTSPAGTTAAALRQLDERGVRAAFLAALEACRDRSAELAGS</sequence>
<evidence type="ECO:0000256" key="6">
    <source>
        <dbReference type="RuleBase" id="RU003903"/>
    </source>
</evidence>
<reference evidence="10" key="1">
    <citation type="journal article" date="2019" name="Int. J. Syst. Evol. Microbiol.">
        <title>The Global Catalogue of Microorganisms (GCM) 10K type strain sequencing project: providing services to taxonomists for standard genome sequencing and annotation.</title>
        <authorList>
            <consortium name="The Broad Institute Genomics Platform"/>
            <consortium name="The Broad Institute Genome Sequencing Center for Infectious Disease"/>
            <person name="Wu L."/>
            <person name="Ma J."/>
        </authorList>
    </citation>
    <scope>NUCLEOTIDE SEQUENCE [LARGE SCALE GENOMIC DNA]</scope>
    <source>
        <strain evidence="10">DFY28</strain>
    </source>
</reference>
<comment type="catalytic activity">
    <reaction evidence="4">
        <text>L-proline + NAD(+) = (S)-1-pyrroline-5-carboxylate + NADH + 2 H(+)</text>
        <dbReference type="Rhea" id="RHEA:14105"/>
        <dbReference type="ChEBI" id="CHEBI:15378"/>
        <dbReference type="ChEBI" id="CHEBI:17388"/>
        <dbReference type="ChEBI" id="CHEBI:57540"/>
        <dbReference type="ChEBI" id="CHEBI:57945"/>
        <dbReference type="ChEBI" id="CHEBI:60039"/>
        <dbReference type="EC" id="1.5.1.2"/>
    </reaction>
</comment>
<keyword evidence="4 6" id="KW-0028">Amino-acid biosynthesis</keyword>
<feature type="domain" description="Pyrroline-5-carboxylate reductase dimerisation" evidence="8">
    <location>
        <begin position="159"/>
        <end position="263"/>
    </location>
</feature>
<evidence type="ECO:0000313" key="9">
    <source>
        <dbReference type="EMBL" id="MFC6153994.1"/>
    </source>
</evidence>
<dbReference type="Pfam" id="PF14748">
    <property type="entry name" value="P5CR_dimer"/>
    <property type="match status" value="1"/>
</dbReference>
<evidence type="ECO:0000256" key="5">
    <source>
        <dbReference type="NCBIfam" id="TIGR00112"/>
    </source>
</evidence>
<comment type="similarity">
    <text evidence="1 4 6">Belongs to the pyrroline-5-carboxylate reductase family.</text>
</comment>
<comment type="caution">
    <text evidence="9">The sequence shown here is derived from an EMBL/GenBank/DDBJ whole genome shotgun (WGS) entry which is preliminary data.</text>
</comment>
<dbReference type="RefSeq" id="WP_128221793.1">
    <property type="nucleotide sequence ID" value="NZ_CP034929.1"/>
</dbReference>
<organism evidence="9 10">
    <name type="scientific">Nocardioides yefusunii</name>
    <dbReference type="NCBI Taxonomy" id="2500546"/>
    <lineage>
        <taxon>Bacteria</taxon>
        <taxon>Bacillati</taxon>
        <taxon>Actinomycetota</taxon>
        <taxon>Actinomycetes</taxon>
        <taxon>Propionibacteriales</taxon>
        <taxon>Nocardioidaceae</taxon>
        <taxon>Nocardioides</taxon>
    </lineage>
</organism>
<comment type="pathway">
    <text evidence="4 6">Amino-acid biosynthesis; L-proline biosynthesis; L-proline from L-glutamate 5-semialdehyde: step 1/1.</text>
</comment>
<keyword evidence="4" id="KW-0963">Cytoplasm</keyword>
<keyword evidence="2 4" id="KW-0521">NADP</keyword>
<dbReference type="InterPro" id="IPR028939">
    <property type="entry name" value="P5C_Rdtase_cat_N"/>
</dbReference>
<dbReference type="NCBIfam" id="TIGR00112">
    <property type="entry name" value="proC"/>
    <property type="match status" value="1"/>
</dbReference>
<keyword evidence="3 4" id="KW-0560">Oxidoreductase</keyword>
<comment type="subcellular location">
    <subcellularLocation>
        <location evidence="4">Cytoplasm</location>
    </subcellularLocation>
</comment>
<dbReference type="InterPro" id="IPR000304">
    <property type="entry name" value="Pyrroline-COOH_reductase"/>
</dbReference>
<dbReference type="InterPro" id="IPR029036">
    <property type="entry name" value="P5CR_dimer"/>
</dbReference>
<feature type="domain" description="Pyrroline-5-carboxylate reductase catalytic N-terminal" evidence="7">
    <location>
        <begin position="6"/>
        <end position="96"/>
    </location>
</feature>
<protein>
    <recommendedName>
        <fullName evidence="4 5">Pyrroline-5-carboxylate reductase</fullName>
        <shortName evidence="4">P5C reductase</shortName>
        <shortName evidence="4">P5CR</shortName>
        <ecNumber evidence="4 5">1.5.1.2</ecNumber>
    </recommendedName>
    <alternativeName>
        <fullName evidence="4">PCA reductase</fullName>
    </alternativeName>
</protein>
<keyword evidence="4 6" id="KW-0641">Proline biosynthesis</keyword>
<dbReference type="Gene3D" id="3.40.50.720">
    <property type="entry name" value="NAD(P)-binding Rossmann-like Domain"/>
    <property type="match status" value="1"/>
</dbReference>